<dbReference type="Proteomes" id="UP001597438">
    <property type="component" value="Unassembled WGS sequence"/>
</dbReference>
<name>A0ABW5X2R4_9FLAO</name>
<organism evidence="1 2">
    <name type="scientific">Christiangramia antarctica</name>
    <dbReference type="NCBI Taxonomy" id="2058158"/>
    <lineage>
        <taxon>Bacteria</taxon>
        <taxon>Pseudomonadati</taxon>
        <taxon>Bacteroidota</taxon>
        <taxon>Flavobacteriia</taxon>
        <taxon>Flavobacteriales</taxon>
        <taxon>Flavobacteriaceae</taxon>
        <taxon>Christiangramia</taxon>
    </lineage>
</organism>
<evidence type="ECO:0000313" key="2">
    <source>
        <dbReference type="Proteomes" id="UP001597438"/>
    </source>
</evidence>
<dbReference type="PROSITE" id="PS51257">
    <property type="entry name" value="PROKAR_LIPOPROTEIN"/>
    <property type="match status" value="1"/>
</dbReference>
<gene>
    <name evidence="1" type="ORF">ACFSYS_07175</name>
</gene>
<dbReference type="EMBL" id="JBHUOJ010000012">
    <property type="protein sequence ID" value="MFD2833067.1"/>
    <property type="molecule type" value="Genomic_DNA"/>
</dbReference>
<protein>
    <submittedName>
        <fullName evidence="1">Uncharacterized protein</fullName>
    </submittedName>
</protein>
<proteinExistence type="predicted"/>
<accession>A0ABW5X2R4</accession>
<dbReference type="RefSeq" id="WP_251741293.1">
    <property type="nucleotide sequence ID" value="NZ_JBHUOJ010000012.1"/>
</dbReference>
<keyword evidence="2" id="KW-1185">Reference proteome</keyword>
<dbReference type="SUPFAM" id="SSF69304">
    <property type="entry name" value="Tricorn protease N-terminal domain"/>
    <property type="match status" value="1"/>
</dbReference>
<sequence length="809" mass="92040">MKDLSKLVFLFFLIISCSSEEKGEIKLSRLIHADTELIITTPDFSELQQTLNANAFLNISSSALKKKIQKQLNFLDKLALKREILFTFSNLENQTLTYTISTRKDSSFFQLDSLQDKKVENFNENGVYFKRFTLGNSKFLVTEIGDYYIISNSRDKLTQISKGENLLEYSEFKKVFEARDPAKTSVIFRKDLKLPELDNFLESFGQFNFKNLANWTVLDLDLEDNQFKINGITINSEQKNFQDVLRDQEATPSKNINIIPSSFISFSTVNYSDYQVFDSQRNSYISDSIPSINNLFNFSSEISKTEIPDGTAFSVGLDDLELGIESLTEIAAENLNFRGVSIFRVNDSEEIAQKFKPFFNAENLAYACVINHSAVFSKEISVLENMISANLNSSLLSHQTYFKDFINQLASESSMLILAKTTNFNKAVFNKENSGFEQNSLFAIQFITEDNFTHIHGIFSAESKNSEQIQAVAQSGSIKIEKTISGKFQFFRNHQTGQLDVVVQDKDNMLYLLSNKGSIFWKKQLESKISGSIHEIDLFKNANKQLAFTTSHELQVIDRQGKTVKPFPNKFNDTFTQPLSVFDYDNNRTYRFVLTQHSKVYMLDPNGKSIKGFDFENAKTEIITAPKHIRIGSKDYILVAEKSGKLNILSRQGNIRVPVTESINFSENEWFGHEGKFISTTADHRIIEIDQNGKVSTGTETLAENVRLVSNDENLVYLNENQLHINGATINLDFGLYTDPQIFEVGKNTYVGITDLQTSQVFIFDQDAQLLPGFPVYGTSEINISHANPDTKKELIVKGEDNEILIYEF</sequence>
<reference evidence="2" key="1">
    <citation type="journal article" date="2019" name="Int. J. Syst. Evol. Microbiol.">
        <title>The Global Catalogue of Microorganisms (GCM) 10K type strain sequencing project: providing services to taxonomists for standard genome sequencing and annotation.</title>
        <authorList>
            <consortium name="The Broad Institute Genomics Platform"/>
            <consortium name="The Broad Institute Genome Sequencing Center for Infectious Disease"/>
            <person name="Wu L."/>
            <person name="Ma J."/>
        </authorList>
    </citation>
    <scope>NUCLEOTIDE SEQUENCE [LARGE SCALE GENOMIC DNA]</scope>
    <source>
        <strain evidence="2">KCTC 52925</strain>
    </source>
</reference>
<comment type="caution">
    <text evidence="1">The sequence shown here is derived from an EMBL/GenBank/DDBJ whole genome shotgun (WGS) entry which is preliminary data.</text>
</comment>
<evidence type="ECO:0000313" key="1">
    <source>
        <dbReference type="EMBL" id="MFD2833067.1"/>
    </source>
</evidence>